<dbReference type="EMBL" id="FBVY01000002">
    <property type="protein sequence ID" value="CUW85759.1"/>
    <property type="molecule type" value="Genomic_DNA"/>
</dbReference>
<name>A0A9W5AXL3_9HYPH</name>
<keyword evidence="7 9" id="KW-0472">Membrane</keyword>
<dbReference type="PANTHER" id="PTHR37937:SF1">
    <property type="entry name" value="CONJUGATIVE TRANSFER: DNA TRANSPORT"/>
    <property type="match status" value="1"/>
</dbReference>
<protein>
    <recommendedName>
        <fullName evidence="12">TraD/TraG TraM recognition site domain-containing protein</fullName>
    </recommendedName>
</protein>
<keyword evidence="4 9" id="KW-0812">Transmembrane</keyword>
<feature type="compositionally biased region" description="Basic and acidic residues" evidence="8">
    <location>
        <begin position="450"/>
        <end position="465"/>
    </location>
</feature>
<keyword evidence="11" id="KW-1185">Reference proteome</keyword>
<keyword evidence="6 9" id="KW-1133">Transmembrane helix</keyword>
<dbReference type="Gene3D" id="3.40.50.300">
    <property type="entry name" value="P-loop containing nucleotide triphosphate hydrolases"/>
    <property type="match status" value="1"/>
</dbReference>
<comment type="similarity">
    <text evidence="2">Belongs to the VirD4/TraG family.</text>
</comment>
<evidence type="ECO:0000256" key="8">
    <source>
        <dbReference type="SAM" id="MobiDB-lite"/>
    </source>
</evidence>
<keyword evidence="5" id="KW-0184">Conjugation</keyword>
<dbReference type="AlphaFoldDB" id="A0A9W5AXL3"/>
<evidence type="ECO:0000256" key="5">
    <source>
        <dbReference type="ARBA" id="ARBA00022971"/>
    </source>
</evidence>
<evidence type="ECO:0000313" key="11">
    <source>
        <dbReference type="Proteomes" id="UP000191933"/>
    </source>
</evidence>
<evidence type="ECO:0000256" key="6">
    <source>
        <dbReference type="ARBA" id="ARBA00022989"/>
    </source>
</evidence>
<reference evidence="10 11" key="1">
    <citation type="submission" date="2016-01" db="EMBL/GenBank/DDBJ databases">
        <authorList>
            <person name="Regsiter A."/>
            <person name="william w."/>
        </authorList>
    </citation>
    <scope>NUCLEOTIDE SEQUENCE [LARGE SCALE GENOMIC DNA]</scope>
    <source>
        <strain evidence="10 11">CFBP 5494</strain>
    </source>
</reference>
<dbReference type="InterPro" id="IPR003688">
    <property type="entry name" value="TraG/VirD4"/>
</dbReference>
<keyword evidence="3" id="KW-1003">Cell membrane</keyword>
<evidence type="ECO:0000256" key="4">
    <source>
        <dbReference type="ARBA" id="ARBA00022692"/>
    </source>
</evidence>
<dbReference type="InterPro" id="IPR027417">
    <property type="entry name" value="P-loop_NTPase"/>
</dbReference>
<dbReference type="Proteomes" id="UP000191933">
    <property type="component" value="Unassembled WGS sequence"/>
</dbReference>
<accession>A0A9W5AXL3</accession>
<dbReference type="Pfam" id="PF02534">
    <property type="entry name" value="T4SS-DNA_transf"/>
    <property type="match status" value="1"/>
</dbReference>
<dbReference type="RefSeq" id="WP_157952766.1">
    <property type="nucleotide sequence ID" value="NZ_LT009718.1"/>
</dbReference>
<comment type="subcellular location">
    <subcellularLocation>
        <location evidence="1">Cell membrane</location>
        <topology evidence="1">Multi-pass membrane protein</topology>
    </subcellularLocation>
</comment>
<evidence type="ECO:0000256" key="3">
    <source>
        <dbReference type="ARBA" id="ARBA00022475"/>
    </source>
</evidence>
<sequence>MAIISWPITVVGWALALLIWALKLIFITPSMLWSTIKDARDAVGRLQSWFRKRKPVHGDASFANWKALKKTVHAVAGGWYMGLVDGKRVYTDPEACVIGVAPRRTGKSNMAKAQLLSLAQLEDKPDVIVFDPHGDLRPAVLQKYLDEGYEAQFINFTDAPNSDHMNPLSFIRSDPFHQAQDCDQFMRLVMPDEKGVNAHFSDFPRIVVAGIIAFKLRTDPLNATMSEIVRMMIADEASRDKTFKDMMAAGGPLEIAAVTAFRNASEKERGSFSTTMTRKMGVWLRPNFAHITGTNGFTWERNYLDTKPVVTFVTTGGTAIESAAARLLIGNAINTRVQMWPRIVQMHNGEGQPRFPKDLRILIDETRLLGNCEAVVTAITETGKMGTAMMLWTLGLRDVFEVYPEASVIVNSSNLVIFGGGTEMSTYEDISRMIGEYTIENRGYSQGERGTSESRNEQARRVAKSDELRNMPVGKLVAIMGTTSIKAEHPVKIVGSGSKKRLVFR</sequence>
<evidence type="ECO:0000256" key="2">
    <source>
        <dbReference type="ARBA" id="ARBA00008806"/>
    </source>
</evidence>
<dbReference type="GO" id="GO:0005886">
    <property type="term" value="C:plasma membrane"/>
    <property type="evidence" value="ECO:0007669"/>
    <property type="project" value="UniProtKB-SubCell"/>
</dbReference>
<evidence type="ECO:0008006" key="12">
    <source>
        <dbReference type="Google" id="ProtNLM"/>
    </source>
</evidence>
<dbReference type="SUPFAM" id="SSF52540">
    <property type="entry name" value="P-loop containing nucleoside triphosphate hydrolases"/>
    <property type="match status" value="1"/>
</dbReference>
<dbReference type="PANTHER" id="PTHR37937">
    <property type="entry name" value="CONJUGATIVE TRANSFER: DNA TRANSPORT"/>
    <property type="match status" value="1"/>
</dbReference>
<evidence type="ECO:0000256" key="1">
    <source>
        <dbReference type="ARBA" id="ARBA00004651"/>
    </source>
</evidence>
<proteinExistence type="inferred from homology"/>
<organism evidence="10 11">
    <name type="scientific">Agrobacterium genomosp. 2 str. CFBP 5494</name>
    <dbReference type="NCBI Taxonomy" id="1183436"/>
    <lineage>
        <taxon>Bacteria</taxon>
        <taxon>Pseudomonadati</taxon>
        <taxon>Pseudomonadota</taxon>
        <taxon>Alphaproteobacteria</taxon>
        <taxon>Hyphomicrobiales</taxon>
        <taxon>Rhizobiaceae</taxon>
        <taxon>Rhizobium/Agrobacterium group</taxon>
        <taxon>Agrobacterium</taxon>
        <taxon>Agrobacterium tumefaciens complex</taxon>
    </lineage>
</organism>
<evidence type="ECO:0000313" key="10">
    <source>
        <dbReference type="EMBL" id="CUW85759.1"/>
    </source>
</evidence>
<gene>
    <name evidence="10" type="ORF">AGR2A_Cc100251</name>
</gene>
<feature type="region of interest" description="Disordered" evidence="8">
    <location>
        <begin position="443"/>
        <end position="465"/>
    </location>
</feature>
<evidence type="ECO:0000256" key="7">
    <source>
        <dbReference type="ARBA" id="ARBA00023136"/>
    </source>
</evidence>
<evidence type="ECO:0000256" key="9">
    <source>
        <dbReference type="SAM" id="Phobius"/>
    </source>
</evidence>
<feature type="transmembrane region" description="Helical" evidence="9">
    <location>
        <begin position="6"/>
        <end position="27"/>
    </location>
</feature>
<dbReference type="InterPro" id="IPR051539">
    <property type="entry name" value="T4SS-coupling_protein"/>
</dbReference>
<comment type="caution">
    <text evidence="10">The sequence shown here is derived from an EMBL/GenBank/DDBJ whole genome shotgun (WGS) entry which is preliminary data.</text>
</comment>